<keyword evidence="3" id="KW-1185">Reference proteome</keyword>
<feature type="compositionally biased region" description="Basic residues" evidence="1">
    <location>
        <begin position="377"/>
        <end position="389"/>
    </location>
</feature>
<accession>A0A8J2X433</accession>
<evidence type="ECO:0000313" key="3">
    <source>
        <dbReference type="Proteomes" id="UP000789595"/>
    </source>
</evidence>
<gene>
    <name evidence="2" type="ORF">PECAL_5P28200</name>
</gene>
<evidence type="ECO:0000256" key="1">
    <source>
        <dbReference type="SAM" id="MobiDB-lite"/>
    </source>
</evidence>
<feature type="region of interest" description="Disordered" evidence="1">
    <location>
        <begin position="377"/>
        <end position="402"/>
    </location>
</feature>
<sequence>MPPKKQTTASAGRFDRLPAELVRRCADFSDAPAALNLHEACNKNACGVALALAFKNANELRRAARLRTESDENMFKRWESLVCPLRCVVVVMKESAVSRIFRGAAKRGIEALSELDASRVDLVNRKRDVNWRVIDKHLRKVMREMPPSLQGLSEYANDEQFLQAARSALGDAESADALFNAAIVALLFDARLQRELGTDSPAWSWIARHARIQNASEHVPAGGTAAYQLVVDFCIELGQHEAYGERSWTPRTGDQDLALVYERERRQPLPACARPEKYFCDGCFAKDIQPRDMARVAVACPLCSYSLCAACGEGVADHVCDSRCVPARVPCLALPSLGVDGAAMASASRVASMASRARRRGDAGDVALRSRRWRGGRRVHSRRRLRGQKRTGPLRSQGRAHHVHAAVHDGVYRLS</sequence>
<name>A0A8J2X433_9STRA</name>
<protein>
    <submittedName>
        <fullName evidence="2">Uncharacterized protein</fullName>
    </submittedName>
</protein>
<dbReference type="EMBL" id="CAKKNE010000005">
    <property type="protein sequence ID" value="CAH0378309.1"/>
    <property type="molecule type" value="Genomic_DNA"/>
</dbReference>
<dbReference type="Proteomes" id="UP000789595">
    <property type="component" value="Unassembled WGS sequence"/>
</dbReference>
<organism evidence="2 3">
    <name type="scientific">Pelagomonas calceolata</name>
    <dbReference type="NCBI Taxonomy" id="35677"/>
    <lineage>
        <taxon>Eukaryota</taxon>
        <taxon>Sar</taxon>
        <taxon>Stramenopiles</taxon>
        <taxon>Ochrophyta</taxon>
        <taxon>Pelagophyceae</taxon>
        <taxon>Pelagomonadales</taxon>
        <taxon>Pelagomonadaceae</taxon>
        <taxon>Pelagomonas</taxon>
    </lineage>
</organism>
<reference evidence="2" key="1">
    <citation type="submission" date="2021-11" db="EMBL/GenBank/DDBJ databases">
        <authorList>
            <consortium name="Genoscope - CEA"/>
            <person name="William W."/>
        </authorList>
    </citation>
    <scope>NUCLEOTIDE SEQUENCE</scope>
</reference>
<dbReference type="AlphaFoldDB" id="A0A8J2X433"/>
<comment type="caution">
    <text evidence="2">The sequence shown here is derived from an EMBL/GenBank/DDBJ whole genome shotgun (WGS) entry which is preliminary data.</text>
</comment>
<evidence type="ECO:0000313" key="2">
    <source>
        <dbReference type="EMBL" id="CAH0378309.1"/>
    </source>
</evidence>
<proteinExistence type="predicted"/>